<evidence type="ECO:0000256" key="2">
    <source>
        <dbReference type="ARBA" id="ARBA00009993"/>
    </source>
</evidence>
<protein>
    <recommendedName>
        <fullName evidence="3">Elongin-C</fullName>
    </recommendedName>
</protein>
<dbReference type="PANTHER" id="PTHR20648">
    <property type="entry name" value="ELONGIN-C"/>
    <property type="match status" value="1"/>
</dbReference>
<comment type="similarity">
    <text evidence="2">Belongs to the SKP1 family.</text>
</comment>
<comment type="subcellular location">
    <subcellularLocation>
        <location evidence="1">Nucleus</location>
    </subcellularLocation>
</comment>
<proteinExistence type="inferred from homology"/>
<dbReference type="EMBL" id="JAYKXP010000001">
    <property type="protein sequence ID" value="KAK7062654.1"/>
    <property type="molecule type" value="Genomic_DNA"/>
</dbReference>
<dbReference type="InterPro" id="IPR039948">
    <property type="entry name" value="ELC1"/>
</dbReference>
<name>A0AAW0EFI0_9AGAR</name>
<keyword evidence="4" id="KW-0539">Nucleus</keyword>
<evidence type="ECO:0000256" key="3">
    <source>
        <dbReference type="ARBA" id="ARBA00021347"/>
    </source>
</evidence>
<dbReference type="InterPro" id="IPR011333">
    <property type="entry name" value="SKP1/BTB/POZ_sf"/>
</dbReference>
<dbReference type="Proteomes" id="UP001383192">
    <property type="component" value="Unassembled WGS sequence"/>
</dbReference>
<evidence type="ECO:0000313" key="5">
    <source>
        <dbReference type="EMBL" id="KAK7062654.1"/>
    </source>
</evidence>
<dbReference type="SUPFAM" id="SSF54695">
    <property type="entry name" value="POZ domain"/>
    <property type="match status" value="1"/>
</dbReference>
<gene>
    <name evidence="5" type="primary">ELC1</name>
    <name evidence="5" type="ORF">VNI00_000142</name>
</gene>
<dbReference type="GO" id="GO:0005634">
    <property type="term" value="C:nucleus"/>
    <property type="evidence" value="ECO:0007669"/>
    <property type="project" value="UniProtKB-SubCell"/>
</dbReference>
<organism evidence="5 6">
    <name type="scientific">Paramarasmius palmivorus</name>
    <dbReference type="NCBI Taxonomy" id="297713"/>
    <lineage>
        <taxon>Eukaryota</taxon>
        <taxon>Fungi</taxon>
        <taxon>Dikarya</taxon>
        <taxon>Basidiomycota</taxon>
        <taxon>Agaricomycotina</taxon>
        <taxon>Agaricomycetes</taxon>
        <taxon>Agaricomycetidae</taxon>
        <taxon>Agaricales</taxon>
        <taxon>Marasmiineae</taxon>
        <taxon>Marasmiaceae</taxon>
        <taxon>Paramarasmius</taxon>
    </lineage>
</organism>
<dbReference type="SMART" id="SM00512">
    <property type="entry name" value="Skp1"/>
    <property type="match status" value="1"/>
</dbReference>
<dbReference type="GO" id="GO:0006511">
    <property type="term" value="P:ubiquitin-dependent protein catabolic process"/>
    <property type="evidence" value="ECO:0007669"/>
    <property type="project" value="InterPro"/>
</dbReference>
<reference evidence="5 6" key="1">
    <citation type="submission" date="2024-01" db="EMBL/GenBank/DDBJ databases">
        <title>A draft genome for a cacao thread blight-causing isolate of Paramarasmius palmivorus.</title>
        <authorList>
            <person name="Baruah I.K."/>
            <person name="Bukari Y."/>
            <person name="Amoako-Attah I."/>
            <person name="Meinhardt L.W."/>
            <person name="Bailey B.A."/>
            <person name="Cohen S.P."/>
        </authorList>
    </citation>
    <scope>NUCLEOTIDE SEQUENCE [LARGE SCALE GENOMIC DNA]</scope>
    <source>
        <strain evidence="5 6">GH-12</strain>
    </source>
</reference>
<dbReference type="FunFam" id="3.30.710.10:FF:000035">
    <property type="entry name" value="Elongin C transcription elongation factor"/>
    <property type="match status" value="1"/>
</dbReference>
<dbReference type="Gene3D" id="3.30.710.10">
    <property type="entry name" value="Potassium Channel Kv1.1, Chain A"/>
    <property type="match status" value="1"/>
</dbReference>
<dbReference type="AlphaFoldDB" id="A0AAW0EFI0"/>
<evidence type="ECO:0000256" key="4">
    <source>
        <dbReference type="ARBA" id="ARBA00023242"/>
    </source>
</evidence>
<accession>A0AAW0EFI0</accession>
<evidence type="ECO:0000256" key="1">
    <source>
        <dbReference type="ARBA" id="ARBA00004123"/>
    </source>
</evidence>
<sequence>MNEDVQMGNAAEASGEDWVRIVSNDGFSFLVKRKIAQMSGTIASSLDMSSGYSESETKTYNASNDRGIIVQKLLEYMCFKAHYSNTKRKVPLNEFMDRIPPEIVLELLLAADYHEM</sequence>
<dbReference type="InterPro" id="IPR001232">
    <property type="entry name" value="SKP1-like"/>
</dbReference>
<evidence type="ECO:0000313" key="6">
    <source>
        <dbReference type="Proteomes" id="UP001383192"/>
    </source>
</evidence>
<comment type="caution">
    <text evidence="5">The sequence shown here is derived from an EMBL/GenBank/DDBJ whole genome shotgun (WGS) entry which is preliminary data.</text>
</comment>
<keyword evidence="6" id="KW-1185">Reference proteome</keyword>